<evidence type="ECO:0000259" key="5">
    <source>
        <dbReference type="PROSITE" id="PS51123"/>
    </source>
</evidence>
<keyword evidence="7" id="KW-1185">Reference proteome</keyword>
<evidence type="ECO:0000313" key="6">
    <source>
        <dbReference type="EMBL" id="MXU65336.1"/>
    </source>
</evidence>
<dbReference type="GO" id="GO:0009279">
    <property type="term" value="C:cell outer membrane"/>
    <property type="evidence" value="ECO:0007669"/>
    <property type="project" value="UniProtKB-SubCell"/>
</dbReference>
<dbReference type="PANTHER" id="PTHR30329:SF21">
    <property type="entry name" value="LIPOPROTEIN YIAD-RELATED"/>
    <property type="match status" value="1"/>
</dbReference>
<dbReference type="InterPro" id="IPR050330">
    <property type="entry name" value="Bact_OuterMem_StrucFunc"/>
</dbReference>
<reference evidence="6 7" key="1">
    <citation type="submission" date="2019-12" db="EMBL/GenBank/DDBJ databases">
        <title>Strain KN286 was isolated from seawater, which was collected from Caroline Seamount in the tropical western Pacific.</title>
        <authorList>
            <person name="Wang Q."/>
        </authorList>
    </citation>
    <scope>NUCLEOTIDE SEQUENCE [LARGE SCALE GENOMIC DNA]</scope>
    <source>
        <strain evidence="6 7">KN286</strain>
    </source>
</reference>
<protein>
    <submittedName>
        <fullName evidence="6">OmpA family protein</fullName>
    </submittedName>
</protein>
<evidence type="ECO:0000256" key="4">
    <source>
        <dbReference type="PROSITE-ProRule" id="PRU00473"/>
    </source>
</evidence>
<keyword evidence="2 4" id="KW-0472">Membrane</keyword>
<dbReference type="EMBL" id="WUWG01000003">
    <property type="protein sequence ID" value="MXU65336.1"/>
    <property type="molecule type" value="Genomic_DNA"/>
</dbReference>
<dbReference type="PROSITE" id="PS51123">
    <property type="entry name" value="OMPA_2"/>
    <property type="match status" value="1"/>
</dbReference>
<dbReference type="AlphaFoldDB" id="A0A6B0TNA4"/>
<comment type="caution">
    <text evidence="6">The sequence shown here is derived from an EMBL/GenBank/DDBJ whole genome shotgun (WGS) entry which is preliminary data.</text>
</comment>
<evidence type="ECO:0000256" key="2">
    <source>
        <dbReference type="ARBA" id="ARBA00023136"/>
    </source>
</evidence>
<name>A0A6B0TNA4_9RHOB</name>
<organism evidence="6 7">
    <name type="scientific">Oceanomicrobium pacificus</name>
    <dbReference type="NCBI Taxonomy" id="2692916"/>
    <lineage>
        <taxon>Bacteria</taxon>
        <taxon>Pseudomonadati</taxon>
        <taxon>Pseudomonadota</taxon>
        <taxon>Alphaproteobacteria</taxon>
        <taxon>Rhodobacterales</taxon>
        <taxon>Paracoccaceae</taxon>
        <taxon>Oceanomicrobium</taxon>
    </lineage>
</organism>
<proteinExistence type="predicted"/>
<dbReference type="SUPFAM" id="SSF103088">
    <property type="entry name" value="OmpA-like"/>
    <property type="match status" value="1"/>
</dbReference>
<dbReference type="Gene3D" id="3.30.1330.60">
    <property type="entry name" value="OmpA-like domain"/>
    <property type="match status" value="1"/>
</dbReference>
<dbReference type="PANTHER" id="PTHR30329">
    <property type="entry name" value="STATOR ELEMENT OF FLAGELLAR MOTOR COMPLEX"/>
    <property type="match status" value="1"/>
</dbReference>
<dbReference type="InterPro" id="IPR036737">
    <property type="entry name" value="OmpA-like_sf"/>
</dbReference>
<keyword evidence="3" id="KW-0998">Cell outer membrane</keyword>
<dbReference type="InterPro" id="IPR006664">
    <property type="entry name" value="OMP_bac"/>
</dbReference>
<dbReference type="PRINTS" id="PR01021">
    <property type="entry name" value="OMPADOMAIN"/>
</dbReference>
<dbReference type="Pfam" id="PF00691">
    <property type="entry name" value="OmpA"/>
    <property type="match status" value="1"/>
</dbReference>
<sequence>MINFDFNSSALGPDARAALDKQAAWLRANGAVRIRIYGHTDAVGSPGYNQALGQRRAQSAVNYLVARGVSRSRMDAVASFGETRPLINTPNRERLNRRTVTEISGFVRGRGADFDGKVANRIYNDYAAGTTAEVNVEGIE</sequence>
<dbReference type="Proteomes" id="UP000436016">
    <property type="component" value="Unassembled WGS sequence"/>
</dbReference>
<gene>
    <name evidence="6" type="ORF">GSH16_07735</name>
</gene>
<dbReference type="InterPro" id="IPR006665">
    <property type="entry name" value="OmpA-like"/>
</dbReference>
<evidence type="ECO:0000256" key="3">
    <source>
        <dbReference type="ARBA" id="ARBA00023237"/>
    </source>
</evidence>
<comment type="subcellular location">
    <subcellularLocation>
        <location evidence="1">Cell outer membrane</location>
    </subcellularLocation>
</comment>
<feature type="domain" description="OmpA-like" evidence="5">
    <location>
        <begin position="1"/>
        <end position="107"/>
    </location>
</feature>
<evidence type="ECO:0000313" key="7">
    <source>
        <dbReference type="Proteomes" id="UP000436016"/>
    </source>
</evidence>
<dbReference type="CDD" id="cd07185">
    <property type="entry name" value="OmpA_C-like"/>
    <property type="match status" value="1"/>
</dbReference>
<evidence type="ECO:0000256" key="1">
    <source>
        <dbReference type="ARBA" id="ARBA00004442"/>
    </source>
</evidence>
<accession>A0A6B0TNA4</accession>